<dbReference type="GO" id="GO:0005576">
    <property type="term" value="C:extracellular region"/>
    <property type="evidence" value="ECO:0007669"/>
    <property type="project" value="GOC"/>
</dbReference>
<dbReference type="Pfam" id="PF15867">
    <property type="entry name" value="Dynein_attach_N"/>
    <property type="match status" value="1"/>
</dbReference>
<dbReference type="InterPro" id="IPR031733">
    <property type="entry name" value="Dynein_attach_N"/>
</dbReference>
<dbReference type="Proteomes" id="UP000736164">
    <property type="component" value="Unassembled WGS sequence"/>
</dbReference>
<evidence type="ECO:0000313" key="3">
    <source>
        <dbReference type="EMBL" id="MBN3323492.1"/>
    </source>
</evidence>
<feature type="region of interest" description="Disordered" evidence="1">
    <location>
        <begin position="61"/>
        <end position="81"/>
    </location>
</feature>
<feature type="domain" description="Dynein attachment factor N-terminal" evidence="2">
    <location>
        <begin position="7"/>
        <end position="74"/>
    </location>
</feature>
<dbReference type="GO" id="GO:0007368">
    <property type="term" value="P:determination of left/right symmetry"/>
    <property type="evidence" value="ECO:0007669"/>
    <property type="project" value="TreeGrafter"/>
</dbReference>
<organism evidence="3 4">
    <name type="scientific">Atractosteus spatula</name>
    <name type="common">Alligator gar</name>
    <name type="synonym">Lepisosteus spatula</name>
    <dbReference type="NCBI Taxonomy" id="7917"/>
    <lineage>
        <taxon>Eukaryota</taxon>
        <taxon>Metazoa</taxon>
        <taxon>Chordata</taxon>
        <taxon>Craniata</taxon>
        <taxon>Vertebrata</taxon>
        <taxon>Euteleostomi</taxon>
        <taxon>Actinopterygii</taxon>
        <taxon>Neopterygii</taxon>
        <taxon>Holostei</taxon>
        <taxon>Semionotiformes</taxon>
        <taxon>Lepisosteidae</taxon>
        <taxon>Atractosteus</taxon>
    </lineage>
</organism>
<gene>
    <name evidence="3" type="primary">Ccdc103</name>
    <name evidence="3" type="ORF">GTO95_0001384</name>
</gene>
<feature type="compositionally biased region" description="Polar residues" evidence="1">
    <location>
        <begin position="72"/>
        <end position="81"/>
    </location>
</feature>
<feature type="non-terminal residue" evidence="3">
    <location>
        <position position="1"/>
    </location>
</feature>
<dbReference type="InterPro" id="IPR042422">
    <property type="entry name" value="CC103"/>
</dbReference>
<evidence type="ECO:0000259" key="2">
    <source>
        <dbReference type="Pfam" id="PF15867"/>
    </source>
</evidence>
<comment type="caution">
    <text evidence="3">The sequence shown here is derived from an EMBL/GenBank/DDBJ whole genome shotgun (WGS) entry which is preliminary data.</text>
</comment>
<name>A0A8J7P155_ATRSP</name>
<dbReference type="PANTHER" id="PTHR28572:SF1">
    <property type="entry name" value="COILED-COIL DOMAIN-CONTAINING PROTEIN 103"/>
    <property type="match status" value="1"/>
</dbReference>
<protein>
    <submittedName>
        <fullName evidence="3">CC103 protein</fullName>
    </submittedName>
</protein>
<dbReference type="AlphaFoldDB" id="A0A8J7P155"/>
<dbReference type="GO" id="GO:0036159">
    <property type="term" value="P:inner dynein arm assembly"/>
    <property type="evidence" value="ECO:0007669"/>
    <property type="project" value="TreeGrafter"/>
</dbReference>
<dbReference type="GO" id="GO:0003351">
    <property type="term" value="P:epithelial cilium movement involved in extracellular fluid movement"/>
    <property type="evidence" value="ECO:0007669"/>
    <property type="project" value="TreeGrafter"/>
</dbReference>
<dbReference type="PANTHER" id="PTHR28572">
    <property type="entry name" value="COILED-COIL DOMAIN-CONTAINING PROTEIN 103"/>
    <property type="match status" value="1"/>
</dbReference>
<evidence type="ECO:0000313" key="4">
    <source>
        <dbReference type="Proteomes" id="UP000736164"/>
    </source>
</evidence>
<dbReference type="EMBL" id="JAAWVO010065587">
    <property type="protein sequence ID" value="MBN3323492.1"/>
    <property type="molecule type" value="Genomic_DNA"/>
</dbReference>
<reference evidence="3" key="1">
    <citation type="journal article" date="2021" name="Cell">
        <title>Tracing the genetic footprints of vertebrate landing in non-teleost ray-finned fishes.</title>
        <authorList>
            <person name="Bi X."/>
            <person name="Wang K."/>
            <person name="Yang L."/>
            <person name="Pan H."/>
            <person name="Jiang H."/>
            <person name="Wei Q."/>
            <person name="Fang M."/>
            <person name="Yu H."/>
            <person name="Zhu C."/>
            <person name="Cai Y."/>
            <person name="He Y."/>
            <person name="Gan X."/>
            <person name="Zeng H."/>
            <person name="Yu D."/>
            <person name="Zhu Y."/>
            <person name="Jiang H."/>
            <person name="Qiu Q."/>
            <person name="Yang H."/>
            <person name="Zhang Y.E."/>
            <person name="Wang W."/>
            <person name="Zhu M."/>
            <person name="He S."/>
            <person name="Zhang G."/>
        </authorList>
    </citation>
    <scope>NUCLEOTIDE SEQUENCE</scope>
    <source>
        <strain evidence="3">Allg_001</strain>
    </source>
</reference>
<keyword evidence="4" id="KW-1185">Reference proteome</keyword>
<feature type="non-terminal residue" evidence="3">
    <location>
        <position position="238"/>
    </location>
</feature>
<dbReference type="GO" id="GO:0036157">
    <property type="term" value="C:outer dynein arm"/>
    <property type="evidence" value="ECO:0007669"/>
    <property type="project" value="InterPro"/>
</dbReference>
<accession>A0A8J7P155</accession>
<proteinExistence type="predicted"/>
<sequence length="238" mass="26913">MEQSDGIDFAALERELQAALEADRRYRTENDAKFRAVRQQVGSYEEFRDIVLASHLKPLERKDKAGAPRKQPWNSLASGSGQKDLPDYGRIEVSVGTEIVIGNGSSIFIACHHSILQYKYSFEYPKRLIEMYYFAVKSSESMQLNLTRNDQTQDLSLLKGLERVLARGRGGWDPLQSEEEGCRQLFEKLLAAAETAGAMDDKTLLRSTQDNGTEKVKNIVKELRDLMQLYKLSADSSP</sequence>
<evidence type="ECO:0000256" key="1">
    <source>
        <dbReference type="SAM" id="MobiDB-lite"/>
    </source>
</evidence>